<protein>
    <submittedName>
        <fullName evidence="2">Uncharacterized protein</fullName>
    </submittedName>
</protein>
<feature type="compositionally biased region" description="Basic and acidic residues" evidence="1">
    <location>
        <begin position="20"/>
        <end position="40"/>
    </location>
</feature>
<sequence length="88" mass="9099">MAGPGWRARAELLDGVPVQPEKEKPTRLAEHGNSEGERRRFGGRAVGEADSSCGFGEGAGGFFFGRGRAAGLGVGSSCGSRRKVGMGF</sequence>
<accession>A0A218VTF2</accession>
<evidence type="ECO:0000256" key="1">
    <source>
        <dbReference type="SAM" id="MobiDB-lite"/>
    </source>
</evidence>
<dbReference type="EMBL" id="MTKT01005898">
    <property type="protein sequence ID" value="OWM63646.1"/>
    <property type="molecule type" value="Genomic_DNA"/>
</dbReference>
<gene>
    <name evidence="2" type="ORF">CDL15_Pgr008189</name>
</gene>
<comment type="caution">
    <text evidence="2">The sequence shown here is derived from an EMBL/GenBank/DDBJ whole genome shotgun (WGS) entry which is preliminary data.</text>
</comment>
<dbReference type="Proteomes" id="UP000197138">
    <property type="component" value="Unassembled WGS sequence"/>
</dbReference>
<reference evidence="3" key="1">
    <citation type="journal article" date="2017" name="Plant J.">
        <title>The pomegranate (Punica granatum L.) genome and the genomics of punicalagin biosynthesis.</title>
        <authorList>
            <person name="Qin G."/>
            <person name="Xu C."/>
            <person name="Ming R."/>
            <person name="Tang H."/>
            <person name="Guyot R."/>
            <person name="Kramer E.M."/>
            <person name="Hu Y."/>
            <person name="Yi X."/>
            <person name="Qi Y."/>
            <person name="Xu X."/>
            <person name="Gao Z."/>
            <person name="Pan H."/>
            <person name="Jian J."/>
            <person name="Tian Y."/>
            <person name="Yue Z."/>
            <person name="Xu Y."/>
        </authorList>
    </citation>
    <scope>NUCLEOTIDE SEQUENCE [LARGE SCALE GENOMIC DNA]</scope>
    <source>
        <strain evidence="3">cv. Dabenzi</strain>
    </source>
</reference>
<evidence type="ECO:0000313" key="2">
    <source>
        <dbReference type="EMBL" id="OWM63646.1"/>
    </source>
</evidence>
<dbReference type="AlphaFoldDB" id="A0A218VTF2"/>
<proteinExistence type="predicted"/>
<evidence type="ECO:0000313" key="3">
    <source>
        <dbReference type="Proteomes" id="UP000197138"/>
    </source>
</evidence>
<feature type="region of interest" description="Disordered" evidence="1">
    <location>
        <begin position="1"/>
        <end position="47"/>
    </location>
</feature>
<organism evidence="2 3">
    <name type="scientific">Punica granatum</name>
    <name type="common">Pomegranate</name>
    <dbReference type="NCBI Taxonomy" id="22663"/>
    <lineage>
        <taxon>Eukaryota</taxon>
        <taxon>Viridiplantae</taxon>
        <taxon>Streptophyta</taxon>
        <taxon>Embryophyta</taxon>
        <taxon>Tracheophyta</taxon>
        <taxon>Spermatophyta</taxon>
        <taxon>Magnoliopsida</taxon>
        <taxon>eudicotyledons</taxon>
        <taxon>Gunneridae</taxon>
        <taxon>Pentapetalae</taxon>
        <taxon>rosids</taxon>
        <taxon>malvids</taxon>
        <taxon>Myrtales</taxon>
        <taxon>Lythraceae</taxon>
        <taxon>Punica</taxon>
    </lineage>
</organism>
<name>A0A218VTF2_PUNGR</name>